<dbReference type="FunFam" id="2.60.40.10:FF:000284">
    <property type="entry name" value="interleukin-1 receptor accessory protein-like 1"/>
    <property type="match status" value="1"/>
</dbReference>
<name>A0A7L0KPK1_9SYLV</name>
<dbReference type="InterPro" id="IPR015621">
    <property type="entry name" value="IL-1_rcpt_fam"/>
</dbReference>
<dbReference type="PROSITE" id="PS50104">
    <property type="entry name" value="TIR"/>
    <property type="match status" value="1"/>
</dbReference>
<gene>
    <name evidence="19" type="primary">Il18rap</name>
    <name evidence="19" type="ORF">SYLVIR_R04443</name>
</gene>
<evidence type="ECO:0000256" key="13">
    <source>
        <dbReference type="ARBA" id="ARBA00023198"/>
    </source>
</evidence>
<dbReference type="GO" id="GO:0006954">
    <property type="term" value="P:inflammatory response"/>
    <property type="evidence" value="ECO:0007669"/>
    <property type="project" value="UniProtKB-KW"/>
</dbReference>
<dbReference type="SMART" id="SM00255">
    <property type="entry name" value="TIR"/>
    <property type="match status" value="1"/>
</dbReference>
<dbReference type="Gene3D" id="2.60.40.10">
    <property type="entry name" value="Immunoglobulins"/>
    <property type="match status" value="3"/>
</dbReference>
<keyword evidence="12" id="KW-0325">Glycoprotein</keyword>
<dbReference type="SUPFAM" id="SSF52200">
    <property type="entry name" value="Toll/Interleukin receptor TIR domain"/>
    <property type="match status" value="1"/>
</dbReference>
<evidence type="ECO:0000259" key="17">
    <source>
        <dbReference type="PROSITE" id="PS50104"/>
    </source>
</evidence>
<sequence>MLTLCWILTIFVSGVEVRETDLPGCSHIEPQIWYRAINGEEFVLQCALPDRDAGNIYNNSLLNQHKVKWFWHQKDKETLKAIKESSDLAFRGDALWFKPIRDSASGVYICNIRGNIQCLKMVLDVQTKKAAKCSGYDTNTLYLLAGSGNSITCPGTKCYSHIKKPDVKWYKDGHQIKYRKSRPSLKLKQNEIYLNPTYDKDAGIYVCDYTLSDNITKWTVRTAVTVEISAKNTIHPPNLLYPNGVVILEVEVGKPFELECRVQFGFETVSPMRVTWKRNTEENINEKLSQETSVYSKGLKGHTLLHVATLKEVTEKDLRSNFTCFAENSVGNATAVIQLKRKQRVLFLYVLCSAISSLFAFVLCTAFIYQHWIEIVLMYRSYLVHNKSTEDGKEFDAFVSYAKLNSSESDSALISEEKFALELLPDMLENKYGYKLCILERDILPGGVYTDEVVTAIKQSRRVIIILSPAYVSGPSIFELQAAVNCALEDKRIKLVLIKFKDFQEPETLPPVVKKALRILPIVTWKSSISAAPHKKFWRHMCYHMPVKTTTRLGNYSLKGLSQRLFRLVY</sequence>
<evidence type="ECO:0000256" key="12">
    <source>
        <dbReference type="ARBA" id="ARBA00023180"/>
    </source>
</evidence>
<feature type="non-terminal residue" evidence="19">
    <location>
        <position position="570"/>
    </location>
</feature>
<dbReference type="InterPro" id="IPR035897">
    <property type="entry name" value="Toll_tir_struct_dom_sf"/>
</dbReference>
<dbReference type="Proteomes" id="UP000567822">
    <property type="component" value="Unassembled WGS sequence"/>
</dbReference>
<evidence type="ECO:0000256" key="7">
    <source>
        <dbReference type="ARBA" id="ARBA00022989"/>
    </source>
</evidence>
<dbReference type="PANTHER" id="PTHR11890">
    <property type="entry name" value="INTERLEUKIN-1 RECEPTOR FAMILY MEMBER"/>
    <property type="match status" value="1"/>
</dbReference>
<keyword evidence="4 16" id="KW-0732">Signal</keyword>
<dbReference type="PANTHER" id="PTHR11890:SF23">
    <property type="entry name" value="INTERLEUKIN-18 RECEPTOR ACCESSORY PROTEIN"/>
    <property type="match status" value="1"/>
</dbReference>
<keyword evidence="9 15" id="KW-0472">Membrane</keyword>
<dbReference type="InterPro" id="IPR013783">
    <property type="entry name" value="Ig-like_fold"/>
</dbReference>
<dbReference type="GO" id="GO:0042008">
    <property type="term" value="F:interleukin-18 receptor activity"/>
    <property type="evidence" value="ECO:0007669"/>
    <property type="project" value="TreeGrafter"/>
</dbReference>
<protein>
    <submittedName>
        <fullName evidence="19">I18RA protein</fullName>
    </submittedName>
</protein>
<feature type="chain" id="PRO_5029890176" evidence="16">
    <location>
        <begin position="18"/>
        <end position="570"/>
    </location>
</feature>
<feature type="transmembrane region" description="Helical" evidence="15">
    <location>
        <begin position="346"/>
        <end position="369"/>
    </location>
</feature>
<dbReference type="Pfam" id="PF18452">
    <property type="entry name" value="Ig_6"/>
    <property type="match status" value="1"/>
</dbReference>
<keyword evidence="3 15" id="KW-0812">Transmembrane</keyword>
<keyword evidence="8" id="KW-0520">NAD</keyword>
<dbReference type="Pfam" id="PF01582">
    <property type="entry name" value="TIR"/>
    <property type="match status" value="1"/>
</dbReference>
<evidence type="ECO:0000256" key="14">
    <source>
        <dbReference type="ARBA" id="ARBA00023319"/>
    </source>
</evidence>
<organism evidence="19 20">
    <name type="scientific">Sylvietta virens</name>
    <name type="common">Green crombec</name>
    <dbReference type="NCBI Taxonomy" id="208069"/>
    <lineage>
        <taxon>Eukaryota</taxon>
        <taxon>Metazoa</taxon>
        <taxon>Chordata</taxon>
        <taxon>Craniata</taxon>
        <taxon>Vertebrata</taxon>
        <taxon>Euteleostomi</taxon>
        <taxon>Archelosauria</taxon>
        <taxon>Archosauria</taxon>
        <taxon>Dinosauria</taxon>
        <taxon>Saurischia</taxon>
        <taxon>Theropoda</taxon>
        <taxon>Coelurosauria</taxon>
        <taxon>Aves</taxon>
        <taxon>Neognathae</taxon>
        <taxon>Neoaves</taxon>
        <taxon>Telluraves</taxon>
        <taxon>Australaves</taxon>
        <taxon>Passeriformes</taxon>
        <taxon>Sylvioidea</taxon>
        <taxon>Sylviidae</taxon>
        <taxon>Acrocephalinae</taxon>
        <taxon>Sylvietta</taxon>
    </lineage>
</organism>
<dbReference type="PRINTS" id="PR01537">
    <property type="entry name" value="INTRLKN1R1F"/>
</dbReference>
<evidence type="ECO:0000313" key="20">
    <source>
        <dbReference type="Proteomes" id="UP000567822"/>
    </source>
</evidence>
<dbReference type="GO" id="GO:0016787">
    <property type="term" value="F:hydrolase activity"/>
    <property type="evidence" value="ECO:0007669"/>
    <property type="project" value="UniProtKB-KW"/>
</dbReference>
<dbReference type="EMBL" id="VXAN01000014">
    <property type="protein sequence ID" value="NXK58768.1"/>
    <property type="molecule type" value="Genomic_DNA"/>
</dbReference>
<dbReference type="InterPro" id="IPR000157">
    <property type="entry name" value="TIR_dom"/>
</dbReference>
<evidence type="ECO:0000256" key="6">
    <source>
        <dbReference type="ARBA" id="ARBA00022801"/>
    </source>
</evidence>
<feature type="domain" description="Ig-like" evidence="18">
    <location>
        <begin position="242"/>
        <end position="340"/>
    </location>
</feature>
<feature type="domain" description="TIR" evidence="17">
    <location>
        <begin position="393"/>
        <end position="545"/>
    </location>
</feature>
<comment type="subcellular location">
    <subcellularLocation>
        <location evidence="1">Membrane</location>
        <topology evidence="1">Single-pass type I membrane protein</topology>
    </subcellularLocation>
</comment>
<dbReference type="InterPro" id="IPR007110">
    <property type="entry name" value="Ig-like_dom"/>
</dbReference>
<comment type="caution">
    <text evidence="19">The sequence shown here is derived from an EMBL/GenBank/DDBJ whole genome shotgun (WGS) entry which is preliminary data.</text>
</comment>
<evidence type="ECO:0000256" key="2">
    <source>
        <dbReference type="ARBA" id="ARBA00009752"/>
    </source>
</evidence>
<keyword evidence="20" id="KW-1185">Reference proteome</keyword>
<keyword evidence="6" id="KW-0378">Hydrolase</keyword>
<dbReference type="FunFam" id="3.40.50.10140:FF:000002">
    <property type="entry name" value="Interleukin 1 receptor accessory protein"/>
    <property type="match status" value="1"/>
</dbReference>
<feature type="non-terminal residue" evidence="19">
    <location>
        <position position="1"/>
    </location>
</feature>
<evidence type="ECO:0000256" key="9">
    <source>
        <dbReference type="ARBA" id="ARBA00023136"/>
    </source>
</evidence>
<evidence type="ECO:0000256" key="3">
    <source>
        <dbReference type="ARBA" id="ARBA00022692"/>
    </source>
</evidence>
<keyword evidence="11" id="KW-0675">Receptor</keyword>
<evidence type="ECO:0000256" key="15">
    <source>
        <dbReference type="SAM" id="Phobius"/>
    </source>
</evidence>
<accession>A0A7L0KPK1</accession>
<dbReference type="PRINTS" id="PR01536">
    <property type="entry name" value="INTRLKN1R12F"/>
</dbReference>
<dbReference type="Gene3D" id="3.40.50.10140">
    <property type="entry name" value="Toll/interleukin-1 receptor homology (TIR) domain"/>
    <property type="match status" value="1"/>
</dbReference>
<dbReference type="InterPro" id="IPR041416">
    <property type="entry name" value="IL-1RAcP-like_ig"/>
</dbReference>
<feature type="domain" description="Ig-like" evidence="18">
    <location>
        <begin position="23"/>
        <end position="112"/>
    </location>
</feature>
<dbReference type="Pfam" id="PF07679">
    <property type="entry name" value="I-set"/>
    <property type="match status" value="1"/>
</dbReference>
<keyword evidence="14" id="KW-0393">Immunoglobulin domain</keyword>
<dbReference type="SUPFAM" id="SSF48726">
    <property type="entry name" value="Immunoglobulin"/>
    <property type="match status" value="2"/>
</dbReference>
<evidence type="ECO:0000256" key="1">
    <source>
        <dbReference type="ARBA" id="ARBA00004479"/>
    </source>
</evidence>
<feature type="domain" description="Ig-like" evidence="18">
    <location>
        <begin position="146"/>
        <end position="207"/>
    </location>
</feature>
<dbReference type="PROSITE" id="PS50835">
    <property type="entry name" value="IG_LIKE"/>
    <property type="match status" value="3"/>
</dbReference>
<evidence type="ECO:0000256" key="4">
    <source>
        <dbReference type="ARBA" id="ARBA00022729"/>
    </source>
</evidence>
<evidence type="ECO:0000256" key="10">
    <source>
        <dbReference type="ARBA" id="ARBA00023157"/>
    </source>
</evidence>
<dbReference type="GO" id="GO:0004908">
    <property type="term" value="F:interleukin-1 receptor activity"/>
    <property type="evidence" value="ECO:0007669"/>
    <property type="project" value="InterPro"/>
</dbReference>
<evidence type="ECO:0000256" key="5">
    <source>
        <dbReference type="ARBA" id="ARBA00022737"/>
    </source>
</evidence>
<keyword evidence="5" id="KW-0677">Repeat</keyword>
<evidence type="ECO:0000256" key="8">
    <source>
        <dbReference type="ARBA" id="ARBA00023027"/>
    </source>
</evidence>
<evidence type="ECO:0000259" key="18">
    <source>
        <dbReference type="PROSITE" id="PS50835"/>
    </source>
</evidence>
<dbReference type="GO" id="GO:0016020">
    <property type="term" value="C:membrane"/>
    <property type="evidence" value="ECO:0007669"/>
    <property type="project" value="UniProtKB-SubCell"/>
</dbReference>
<comment type="similarity">
    <text evidence="2">Belongs to the interleukin-1 receptor family.</text>
</comment>
<dbReference type="InterPro" id="IPR036179">
    <property type="entry name" value="Ig-like_dom_sf"/>
</dbReference>
<keyword evidence="13" id="KW-0395">Inflammatory response</keyword>
<dbReference type="FunFam" id="2.60.40.10:FF:001504">
    <property type="entry name" value="Interleukin 18 receptor accessory protein"/>
    <property type="match status" value="1"/>
</dbReference>
<dbReference type="InterPro" id="IPR004074">
    <property type="entry name" value="IL-1_rcpt_I/II-typ"/>
</dbReference>
<reference evidence="19 20" key="1">
    <citation type="submission" date="2019-09" db="EMBL/GenBank/DDBJ databases">
        <title>Bird 10,000 Genomes (B10K) Project - Family phase.</title>
        <authorList>
            <person name="Zhang G."/>
        </authorList>
    </citation>
    <scope>NUCLEOTIDE SEQUENCE [LARGE SCALE GENOMIC DNA]</scope>
    <source>
        <strain evidence="19">B10K-DU-009-59</strain>
        <tissue evidence="19">Muscle</tissue>
    </source>
</reference>
<dbReference type="InterPro" id="IPR013098">
    <property type="entry name" value="Ig_I-set"/>
</dbReference>
<dbReference type="InterPro" id="IPR003599">
    <property type="entry name" value="Ig_sub"/>
</dbReference>
<dbReference type="CDD" id="cd00096">
    <property type="entry name" value="Ig"/>
    <property type="match status" value="1"/>
</dbReference>
<evidence type="ECO:0000313" key="19">
    <source>
        <dbReference type="EMBL" id="NXK58768.1"/>
    </source>
</evidence>
<evidence type="ECO:0000256" key="16">
    <source>
        <dbReference type="SAM" id="SignalP"/>
    </source>
</evidence>
<dbReference type="AlphaFoldDB" id="A0A7L0KPK1"/>
<dbReference type="SMART" id="SM00409">
    <property type="entry name" value="IG"/>
    <property type="match status" value="3"/>
</dbReference>
<keyword evidence="10" id="KW-1015">Disulfide bond</keyword>
<proteinExistence type="inferred from homology"/>
<evidence type="ECO:0000256" key="11">
    <source>
        <dbReference type="ARBA" id="ARBA00023170"/>
    </source>
</evidence>
<keyword evidence="7 15" id="KW-1133">Transmembrane helix</keyword>
<feature type="signal peptide" evidence="16">
    <location>
        <begin position="1"/>
        <end position="17"/>
    </location>
</feature>